<accession>A0A9P6XZD6</accession>
<dbReference type="InterPro" id="IPR052816">
    <property type="entry name" value="Peroxisomal_Membrane_PEX28-32"/>
</dbReference>
<evidence type="ECO:0000259" key="8">
    <source>
        <dbReference type="PROSITE" id="PS50081"/>
    </source>
</evidence>
<evidence type="ECO:0000256" key="1">
    <source>
        <dbReference type="ARBA" id="ARBA00004141"/>
    </source>
</evidence>
<dbReference type="Pfam" id="PF00130">
    <property type="entry name" value="C1_1"/>
    <property type="match status" value="1"/>
</dbReference>
<feature type="transmembrane region" description="Helical" evidence="7">
    <location>
        <begin position="183"/>
        <end position="209"/>
    </location>
</feature>
<gene>
    <name evidence="9" type="ORF">G6F51_011359</name>
</gene>
<feature type="domain" description="Phorbol-ester/DAG-type" evidence="8">
    <location>
        <begin position="2"/>
        <end position="51"/>
    </location>
</feature>
<dbReference type="Pfam" id="PF06398">
    <property type="entry name" value="Pex24p"/>
    <property type="match status" value="1"/>
</dbReference>
<evidence type="ECO:0000256" key="5">
    <source>
        <dbReference type="ARBA" id="ARBA00022989"/>
    </source>
</evidence>
<dbReference type="PROSITE" id="PS00479">
    <property type="entry name" value="ZF_DAG_PE_1"/>
    <property type="match status" value="1"/>
</dbReference>
<dbReference type="GO" id="GO:0005778">
    <property type="term" value="C:peroxisomal membrane"/>
    <property type="evidence" value="ECO:0007669"/>
    <property type="project" value="UniProtKB-ARBA"/>
</dbReference>
<evidence type="ECO:0000256" key="6">
    <source>
        <dbReference type="ARBA" id="ARBA00023136"/>
    </source>
</evidence>
<dbReference type="InterPro" id="IPR002219">
    <property type="entry name" value="PKC_DAG/PE"/>
</dbReference>
<sequence length="480" mass="56168">MIHSFRTKTFTQPTYCGYCKQLLWGLIKQGLQCKECGEACHFKCKDMFKNCSKSIPTRFLDDDTRYNKDSIEQVYFQTMKTQLQQTRLTIMTPDYIQHATESALNHIQDILFSEKFQTMVANAALNQDRPVTEFLKKQPPLNPQTTTKNFTRFVSRVGPIFQFRDRVMLLLSWEKPLDTWISLFVYCLVCLYPKLILFIPQSVLIYLVLSKHAKAKKNKNKKKNKPDPLPKRRDEKKEAFSFPLYQPDSASDSPEYLRNLQNIQNSMGDISDAYDWIVAQSRQIDWSSESQTAHMLQCLAVLFVLMGPVALFVSLRIVFLSAGLSFYANQTRFVKCIVKELTPYMLQSGKRCMRSWQQWYLDLEASFDRQSETGQVSVIENQMWVSDYGYVHDPHAPWSSLSGLQTWSAKQLVKPPRGYRWKAQDAWTVDQTGPWVDDDLNIEICVSIDKYGWVYEDDARRLSMPNTRRRRWTRLVEKVK</sequence>
<name>A0A9P6XZD6_RHIOR</name>
<dbReference type="GO" id="GO:0007031">
    <property type="term" value="P:peroxisome organization"/>
    <property type="evidence" value="ECO:0007669"/>
    <property type="project" value="TreeGrafter"/>
</dbReference>
<evidence type="ECO:0000256" key="4">
    <source>
        <dbReference type="ARBA" id="ARBA00022833"/>
    </source>
</evidence>
<keyword evidence="4" id="KW-0862">Zinc</keyword>
<dbReference type="Gene3D" id="3.30.60.20">
    <property type="match status" value="1"/>
</dbReference>
<dbReference type="AlphaFoldDB" id="A0A9P6XZD6"/>
<reference evidence="9" key="1">
    <citation type="journal article" date="2020" name="Microb. Genom.">
        <title>Genetic diversity of clinical and environmental Mucorales isolates obtained from an investigation of mucormycosis cases among solid organ transplant recipients.</title>
        <authorList>
            <person name="Nguyen M.H."/>
            <person name="Kaul D."/>
            <person name="Muto C."/>
            <person name="Cheng S.J."/>
            <person name="Richter R.A."/>
            <person name="Bruno V.M."/>
            <person name="Liu G."/>
            <person name="Beyhan S."/>
            <person name="Sundermann A.J."/>
            <person name="Mounaud S."/>
            <person name="Pasculle A.W."/>
            <person name="Nierman W.C."/>
            <person name="Driscoll E."/>
            <person name="Cumbie R."/>
            <person name="Clancy C.J."/>
            <person name="Dupont C.L."/>
        </authorList>
    </citation>
    <scope>NUCLEOTIDE SEQUENCE</scope>
    <source>
        <strain evidence="9">GL16</strain>
    </source>
</reference>
<keyword evidence="5 7" id="KW-1133">Transmembrane helix</keyword>
<dbReference type="InterPro" id="IPR046349">
    <property type="entry name" value="C1-like_sf"/>
</dbReference>
<dbReference type="OrthoDB" id="74314at2759"/>
<evidence type="ECO:0000256" key="2">
    <source>
        <dbReference type="ARBA" id="ARBA00022692"/>
    </source>
</evidence>
<evidence type="ECO:0000256" key="7">
    <source>
        <dbReference type="SAM" id="Phobius"/>
    </source>
</evidence>
<comment type="subcellular location">
    <subcellularLocation>
        <location evidence="1">Membrane</location>
        <topology evidence="1">Multi-pass membrane protein</topology>
    </subcellularLocation>
</comment>
<protein>
    <recommendedName>
        <fullName evidence="8">Phorbol-ester/DAG-type domain-containing protein</fullName>
    </recommendedName>
</protein>
<keyword evidence="6 7" id="KW-0472">Membrane</keyword>
<comment type="caution">
    <text evidence="9">The sequence shown here is derived from an EMBL/GenBank/DDBJ whole genome shotgun (WGS) entry which is preliminary data.</text>
</comment>
<dbReference type="InterPro" id="IPR010482">
    <property type="entry name" value="TECPR1-like_DysF"/>
</dbReference>
<dbReference type="PROSITE" id="PS50081">
    <property type="entry name" value="ZF_DAG_PE_2"/>
    <property type="match status" value="1"/>
</dbReference>
<keyword evidence="2 7" id="KW-0812">Transmembrane</keyword>
<proteinExistence type="predicted"/>
<dbReference type="SMART" id="SM00109">
    <property type="entry name" value="C1"/>
    <property type="match status" value="1"/>
</dbReference>
<evidence type="ECO:0000313" key="9">
    <source>
        <dbReference type="EMBL" id="KAG1535753.1"/>
    </source>
</evidence>
<dbReference type="SUPFAM" id="SSF57889">
    <property type="entry name" value="Cysteine-rich domain"/>
    <property type="match status" value="1"/>
</dbReference>
<feature type="transmembrane region" description="Helical" evidence="7">
    <location>
        <begin position="299"/>
        <end position="327"/>
    </location>
</feature>
<organism evidence="9 10">
    <name type="scientific">Rhizopus oryzae</name>
    <name type="common">Mucormycosis agent</name>
    <name type="synonym">Rhizopus arrhizus var. delemar</name>
    <dbReference type="NCBI Taxonomy" id="64495"/>
    <lineage>
        <taxon>Eukaryota</taxon>
        <taxon>Fungi</taxon>
        <taxon>Fungi incertae sedis</taxon>
        <taxon>Mucoromycota</taxon>
        <taxon>Mucoromycotina</taxon>
        <taxon>Mucoromycetes</taxon>
        <taxon>Mucorales</taxon>
        <taxon>Mucorineae</taxon>
        <taxon>Rhizopodaceae</taxon>
        <taxon>Rhizopus</taxon>
    </lineage>
</organism>
<dbReference type="OMA" id="RWTRRIY"/>
<dbReference type="CDD" id="cd20793">
    <property type="entry name" value="C1_cPKC_nPKC_rpt2"/>
    <property type="match status" value="1"/>
</dbReference>
<evidence type="ECO:0000256" key="3">
    <source>
        <dbReference type="ARBA" id="ARBA00022723"/>
    </source>
</evidence>
<dbReference type="Proteomes" id="UP000717996">
    <property type="component" value="Unassembled WGS sequence"/>
</dbReference>
<dbReference type="EMBL" id="JAANIT010002678">
    <property type="protein sequence ID" value="KAG1535753.1"/>
    <property type="molecule type" value="Genomic_DNA"/>
</dbReference>
<dbReference type="PANTHER" id="PTHR28304:SF2">
    <property type="entry name" value="PEROXISOMAL MEMBRANE PROTEIN PEX29"/>
    <property type="match status" value="1"/>
</dbReference>
<evidence type="ECO:0000313" key="10">
    <source>
        <dbReference type="Proteomes" id="UP000717996"/>
    </source>
</evidence>
<dbReference type="GO" id="GO:0046872">
    <property type="term" value="F:metal ion binding"/>
    <property type="evidence" value="ECO:0007669"/>
    <property type="project" value="UniProtKB-KW"/>
</dbReference>
<keyword evidence="3" id="KW-0479">Metal-binding</keyword>
<dbReference type="PANTHER" id="PTHR28304">
    <property type="entry name" value="PEROXISOMAL MEMBRANE PROTEIN PEX29"/>
    <property type="match status" value="1"/>
</dbReference>